<feature type="region of interest" description="Disordered" evidence="1">
    <location>
        <begin position="250"/>
        <end position="285"/>
    </location>
</feature>
<proteinExistence type="predicted"/>
<dbReference type="EMBL" id="MTSL01000172">
    <property type="protein sequence ID" value="PJF17494.1"/>
    <property type="molecule type" value="Genomic_DNA"/>
</dbReference>
<keyword evidence="3" id="KW-1185">Reference proteome</keyword>
<evidence type="ECO:0000313" key="3">
    <source>
        <dbReference type="Proteomes" id="UP000240830"/>
    </source>
</evidence>
<feature type="compositionally biased region" description="Polar residues" evidence="1">
    <location>
        <begin position="315"/>
        <end position="324"/>
    </location>
</feature>
<accession>A0A2H9TIB2</accession>
<feature type="region of interest" description="Disordered" evidence="1">
    <location>
        <begin position="551"/>
        <end position="571"/>
    </location>
</feature>
<feature type="compositionally biased region" description="Basic and acidic residues" evidence="1">
    <location>
        <begin position="183"/>
        <end position="195"/>
    </location>
</feature>
<feature type="region of interest" description="Disordered" evidence="1">
    <location>
        <begin position="297"/>
        <end position="324"/>
    </location>
</feature>
<organism evidence="2 3">
    <name type="scientific">Paramicrosporidium saccamoebae</name>
    <dbReference type="NCBI Taxonomy" id="1246581"/>
    <lineage>
        <taxon>Eukaryota</taxon>
        <taxon>Fungi</taxon>
        <taxon>Fungi incertae sedis</taxon>
        <taxon>Cryptomycota</taxon>
        <taxon>Cryptomycota incertae sedis</taxon>
        <taxon>Paramicrosporidium</taxon>
    </lineage>
</organism>
<dbReference type="Proteomes" id="UP000240830">
    <property type="component" value="Unassembled WGS sequence"/>
</dbReference>
<protein>
    <submittedName>
        <fullName evidence="2">Uncharacterized protein</fullName>
    </submittedName>
</protein>
<gene>
    <name evidence="2" type="ORF">PSACC_02691</name>
</gene>
<comment type="caution">
    <text evidence="2">The sequence shown here is derived from an EMBL/GenBank/DDBJ whole genome shotgun (WGS) entry which is preliminary data.</text>
</comment>
<feature type="compositionally biased region" description="Acidic residues" evidence="1">
    <location>
        <begin position="259"/>
        <end position="268"/>
    </location>
</feature>
<evidence type="ECO:0000313" key="2">
    <source>
        <dbReference type="EMBL" id="PJF17494.1"/>
    </source>
</evidence>
<dbReference type="AlphaFoldDB" id="A0A2H9TIB2"/>
<feature type="region of interest" description="Disordered" evidence="1">
    <location>
        <begin position="183"/>
        <end position="204"/>
    </location>
</feature>
<reference evidence="2 3" key="1">
    <citation type="submission" date="2016-10" db="EMBL/GenBank/DDBJ databases">
        <title>The genome of Paramicrosporidium saccamoebae is the missing link in understanding Cryptomycota and Microsporidia evolution.</title>
        <authorList>
            <person name="Quandt C.A."/>
            <person name="Beaudet D."/>
            <person name="Corsaro D."/>
            <person name="Michel R."/>
            <person name="Corradi N."/>
            <person name="James T."/>
        </authorList>
    </citation>
    <scope>NUCLEOTIDE SEQUENCE [LARGE SCALE GENOMIC DNA]</scope>
    <source>
        <strain evidence="2 3">KSL3</strain>
    </source>
</reference>
<name>A0A2H9TIB2_9FUNG</name>
<sequence>MLDSTPCSMLRISDDESLSDVATDSLPATTSLPSLTVKTPKEKLTTVLKESERLLRNTRPELAQTSVTRRLDTFIQSLKEETKEKQVVKELESPWVSQLPEHVLARRPRLSADNEPGDRLEIVIGDAQKHLLQAKSTRILRQSIAPKVKRASIIKLNEELEVKIKEQHALVVDERQAEKRLLQQKSAERANQERQESDDEFGISEKEDEVEAEINEKVYQEERVNLVTRLIHSDDEEIIAQPDFRMATAPPRRKVALSSDDDEEEEEELLNHLIDGGSPEKDNSFQGLTQILSGQFANEPADEPATEEEQHTELGSDQESETMNKGTTGLIDFEAEDEDSEVSADEIDEDAIARELQECAFLDDGAASDEMDDSEQFILHRQLKAEEEAAEMEMFMNRFVPDDVLRETGAYAELRKKYADNDEDGTGLQGMAGSKSKYGQIRVHTADQAQSHPDFLKLLDQDRLSTGSEPETEMDSETELEEYDDESCEKIIPDLGHMDSLLTSSMTINTLTPTSKAKRMYISVDDEELRARLLVKEKDDNQPALDTKRNRTTFETVSSRPVIAKEKMGKK</sequence>
<evidence type="ECO:0000256" key="1">
    <source>
        <dbReference type="SAM" id="MobiDB-lite"/>
    </source>
</evidence>